<name>A0AAJ0EY47_9PEZI</name>
<comment type="caution">
    <text evidence="1">The sequence shown here is derived from an EMBL/GenBank/DDBJ whole genome shotgun (WGS) entry which is preliminary data.</text>
</comment>
<gene>
    <name evidence="1" type="ORF">BDP55DRAFT_203792</name>
</gene>
<dbReference type="Proteomes" id="UP001224890">
    <property type="component" value="Unassembled WGS sequence"/>
</dbReference>
<evidence type="ECO:0000313" key="1">
    <source>
        <dbReference type="EMBL" id="KAK1699702.1"/>
    </source>
</evidence>
<dbReference type="RefSeq" id="XP_060435459.1">
    <property type="nucleotide sequence ID" value="XM_060565957.1"/>
</dbReference>
<protein>
    <submittedName>
        <fullName evidence="1">Uncharacterized protein</fullName>
    </submittedName>
</protein>
<dbReference type="AlphaFoldDB" id="A0AAJ0EY47"/>
<evidence type="ECO:0000313" key="2">
    <source>
        <dbReference type="Proteomes" id="UP001224890"/>
    </source>
</evidence>
<dbReference type="EMBL" id="JAHMHR010000003">
    <property type="protein sequence ID" value="KAK1699702.1"/>
    <property type="molecule type" value="Genomic_DNA"/>
</dbReference>
<keyword evidence="2" id="KW-1185">Reference proteome</keyword>
<proteinExistence type="predicted"/>
<dbReference type="GeneID" id="85450483"/>
<sequence>MQGNWTKKVTRASCADFHPQRSDSRARSCCRLHTDSGARARASSRADADLRFWRRVHHGMSAFTLPYPTLYGDHRGNLIIESNPEPQENPPSPALVLSQLPFRYCCYLRTNEPCKAGVGQQLAAVVPSLSYLCSTDKFSCSHAATFVNTNTRVPTLIARFTPSSTTNKQTSIFFRISLEKILKITLRNLLRSFRWRCAP</sequence>
<accession>A0AAJ0EY47</accession>
<organism evidence="1 2">
    <name type="scientific">Colletotrichum godetiae</name>
    <dbReference type="NCBI Taxonomy" id="1209918"/>
    <lineage>
        <taxon>Eukaryota</taxon>
        <taxon>Fungi</taxon>
        <taxon>Dikarya</taxon>
        <taxon>Ascomycota</taxon>
        <taxon>Pezizomycotina</taxon>
        <taxon>Sordariomycetes</taxon>
        <taxon>Hypocreomycetidae</taxon>
        <taxon>Glomerellales</taxon>
        <taxon>Glomerellaceae</taxon>
        <taxon>Colletotrichum</taxon>
        <taxon>Colletotrichum acutatum species complex</taxon>
    </lineage>
</organism>
<reference evidence="1" key="1">
    <citation type="submission" date="2021-06" db="EMBL/GenBank/DDBJ databases">
        <title>Comparative genomics, transcriptomics and evolutionary studies reveal genomic signatures of adaptation to plant cell wall in hemibiotrophic fungi.</title>
        <authorList>
            <consortium name="DOE Joint Genome Institute"/>
            <person name="Baroncelli R."/>
            <person name="Diaz J.F."/>
            <person name="Benocci T."/>
            <person name="Peng M."/>
            <person name="Battaglia E."/>
            <person name="Haridas S."/>
            <person name="Andreopoulos W."/>
            <person name="Labutti K."/>
            <person name="Pangilinan J."/>
            <person name="Floch G.L."/>
            <person name="Makela M.R."/>
            <person name="Henrissat B."/>
            <person name="Grigoriev I.V."/>
            <person name="Crouch J.A."/>
            <person name="De Vries R.P."/>
            <person name="Sukno S.A."/>
            <person name="Thon M.R."/>
        </authorList>
    </citation>
    <scope>NUCLEOTIDE SEQUENCE</scope>
    <source>
        <strain evidence="1">CBS 193.32</strain>
    </source>
</reference>